<dbReference type="Pfam" id="PF13472">
    <property type="entry name" value="Lipase_GDSL_2"/>
    <property type="match status" value="1"/>
</dbReference>
<reference evidence="2" key="1">
    <citation type="submission" date="2014-08" db="EMBL/GenBank/DDBJ databases">
        <title>Comparative genomics of the Paenibacillus odorifer group.</title>
        <authorList>
            <person name="den Bakker H.C."/>
            <person name="Tsai Y.-C.Y.-C."/>
            <person name="Martin N."/>
            <person name="Korlach J."/>
            <person name="Wiedmann M."/>
        </authorList>
    </citation>
    <scope>NUCLEOTIDE SEQUENCE [LARGE SCALE GENOMIC DNA]</scope>
    <source>
        <strain evidence="2">DSM 13188</strain>
    </source>
</reference>
<proteinExistence type="predicted"/>
<dbReference type="Gene3D" id="3.40.50.1110">
    <property type="entry name" value="SGNH hydrolase"/>
    <property type="match status" value="1"/>
</dbReference>
<sequence length="227" mass="25617">MTQEDLINEILDDNMKREKEDKVKKYKILNKYAKKGQTVLSGSSLMEYFPVNELQQTLAKQTVIYNRGIAGYVTSELLSSLEECIFELEPAKLFINIGTNDISSADGEYDPARLLANYNEILTQIGVRLPECKVYVMAYYPVNAQADFAGMDQAAKESYFRTRTNAALLEANAEVEKLAAQHGYAFINVNEGLMDPEGNLKEEYTMDGVHMYANGYAVVLNNLQEYL</sequence>
<evidence type="ECO:0000313" key="3">
    <source>
        <dbReference type="Proteomes" id="UP000029518"/>
    </source>
</evidence>
<dbReference type="KEGG" id="pbd:PBOR_26045"/>
<keyword evidence="3" id="KW-1185">Reference proteome</keyword>
<dbReference type="InterPro" id="IPR045136">
    <property type="entry name" value="Iah1-like"/>
</dbReference>
<gene>
    <name evidence="2" type="ORF">PBOR_26045</name>
</gene>
<accession>A0A089LIV5</accession>
<dbReference type="HOGENOM" id="CLU_051989_6_2_9"/>
<dbReference type="EMBL" id="CP009285">
    <property type="protein sequence ID" value="AIQ60025.1"/>
    <property type="molecule type" value="Genomic_DNA"/>
</dbReference>
<dbReference type="InterPro" id="IPR013830">
    <property type="entry name" value="SGNH_hydro"/>
</dbReference>
<dbReference type="InterPro" id="IPR036514">
    <property type="entry name" value="SGNH_hydro_sf"/>
</dbReference>
<dbReference type="Proteomes" id="UP000029518">
    <property type="component" value="Chromosome"/>
</dbReference>
<dbReference type="AlphaFoldDB" id="A0A089LIV5"/>
<dbReference type="SUPFAM" id="SSF52266">
    <property type="entry name" value="SGNH hydrolase"/>
    <property type="match status" value="1"/>
</dbReference>
<feature type="domain" description="SGNH hydrolase-type esterase" evidence="1">
    <location>
        <begin position="54"/>
        <end position="218"/>
    </location>
</feature>
<name>A0A089LIV5_PAEBO</name>
<dbReference type="PANTHER" id="PTHR14209:SF19">
    <property type="entry name" value="ISOAMYL ACETATE-HYDROLYZING ESTERASE 1 HOMOLOG"/>
    <property type="match status" value="1"/>
</dbReference>
<organism evidence="2 3">
    <name type="scientific">Paenibacillus borealis</name>
    <dbReference type="NCBI Taxonomy" id="160799"/>
    <lineage>
        <taxon>Bacteria</taxon>
        <taxon>Bacillati</taxon>
        <taxon>Bacillota</taxon>
        <taxon>Bacilli</taxon>
        <taxon>Bacillales</taxon>
        <taxon>Paenibacillaceae</taxon>
        <taxon>Paenibacillus</taxon>
    </lineage>
</organism>
<dbReference type="PANTHER" id="PTHR14209">
    <property type="entry name" value="ISOAMYL ACETATE-HYDROLYZING ESTERASE 1"/>
    <property type="match status" value="1"/>
</dbReference>
<protein>
    <recommendedName>
        <fullName evidence="1">SGNH hydrolase-type esterase domain-containing protein</fullName>
    </recommendedName>
</protein>
<evidence type="ECO:0000259" key="1">
    <source>
        <dbReference type="Pfam" id="PF13472"/>
    </source>
</evidence>
<evidence type="ECO:0000313" key="2">
    <source>
        <dbReference type="EMBL" id="AIQ60025.1"/>
    </source>
</evidence>